<dbReference type="RefSeq" id="WP_119054639.1">
    <property type="nucleotide sequence ID" value="NZ_CP032157.1"/>
</dbReference>
<dbReference type="PANTHER" id="PTHR30383:SF5">
    <property type="entry name" value="SGNH HYDROLASE-TYPE ESTERASE DOMAIN-CONTAINING PROTEIN"/>
    <property type="match status" value="1"/>
</dbReference>
<dbReference type="OrthoDB" id="9790057at2"/>
<accession>A0A3B7MYU1</accession>
<evidence type="ECO:0000259" key="1">
    <source>
        <dbReference type="Pfam" id="PF13472"/>
    </source>
</evidence>
<dbReference type="SUPFAM" id="SSF52266">
    <property type="entry name" value="SGNH hydrolase"/>
    <property type="match status" value="1"/>
</dbReference>
<dbReference type="Gene3D" id="3.40.50.1110">
    <property type="entry name" value="SGNH hydrolase"/>
    <property type="match status" value="1"/>
</dbReference>
<dbReference type="KEGG" id="pseg:D3H65_24135"/>
<dbReference type="AlphaFoldDB" id="A0A3B7MYU1"/>
<feature type="domain" description="SGNH hydrolase-type esterase" evidence="1">
    <location>
        <begin position="48"/>
        <end position="199"/>
    </location>
</feature>
<organism evidence="2 3">
    <name type="scientific">Paraflavitalea soli</name>
    <dbReference type="NCBI Taxonomy" id="2315862"/>
    <lineage>
        <taxon>Bacteria</taxon>
        <taxon>Pseudomonadati</taxon>
        <taxon>Bacteroidota</taxon>
        <taxon>Chitinophagia</taxon>
        <taxon>Chitinophagales</taxon>
        <taxon>Chitinophagaceae</taxon>
        <taxon>Paraflavitalea</taxon>
    </lineage>
</organism>
<reference evidence="2 3" key="1">
    <citation type="submission" date="2018-09" db="EMBL/GenBank/DDBJ databases">
        <title>Genome sequencing of strain 6GH32-13.</title>
        <authorList>
            <person name="Weon H.-Y."/>
            <person name="Heo J."/>
            <person name="Kwon S.-W."/>
        </authorList>
    </citation>
    <scope>NUCLEOTIDE SEQUENCE [LARGE SCALE GENOMIC DNA]</scope>
    <source>
        <strain evidence="2 3">5GH32-13</strain>
    </source>
</reference>
<sequence length="210" mass="23994">MLVLLISTCQLQAQEGLWGEIKAFKKQDSLQPPPKNAILFVGSSSFRLWHDVQTAFPAYTIINRGFGGSTLPDVIQYADDIIFPYQPKEIVIYCGENDISSSDTITSKTVFARFEKLFTLIRKKLPKVPVVFVAMKPSPSREKFHQKLVQANLLIKNFLSRQSKTGYVDVYKLMMENGKPNESLYINDRLHMNAKGYAIWQKAIQPYLIK</sequence>
<dbReference type="Pfam" id="PF13472">
    <property type="entry name" value="Lipase_GDSL_2"/>
    <property type="match status" value="1"/>
</dbReference>
<proteinExistence type="predicted"/>
<dbReference type="PANTHER" id="PTHR30383">
    <property type="entry name" value="THIOESTERASE 1/PROTEASE 1/LYSOPHOSPHOLIPASE L1"/>
    <property type="match status" value="1"/>
</dbReference>
<dbReference type="InterPro" id="IPR051532">
    <property type="entry name" value="Ester_Hydrolysis_Enzymes"/>
</dbReference>
<evidence type="ECO:0000313" key="3">
    <source>
        <dbReference type="Proteomes" id="UP000263900"/>
    </source>
</evidence>
<dbReference type="InterPro" id="IPR036514">
    <property type="entry name" value="SGNH_hydro_sf"/>
</dbReference>
<dbReference type="InterPro" id="IPR013830">
    <property type="entry name" value="SGNH_hydro"/>
</dbReference>
<protein>
    <submittedName>
        <fullName evidence="2">G-D-S-L family lipolytic protein</fullName>
    </submittedName>
</protein>
<dbReference type="EMBL" id="CP032157">
    <property type="protein sequence ID" value="AXY78763.1"/>
    <property type="molecule type" value="Genomic_DNA"/>
</dbReference>
<evidence type="ECO:0000313" key="2">
    <source>
        <dbReference type="EMBL" id="AXY78763.1"/>
    </source>
</evidence>
<dbReference type="GO" id="GO:0004622">
    <property type="term" value="F:phosphatidylcholine lysophospholipase activity"/>
    <property type="evidence" value="ECO:0007669"/>
    <property type="project" value="TreeGrafter"/>
</dbReference>
<keyword evidence="3" id="KW-1185">Reference proteome</keyword>
<dbReference type="Proteomes" id="UP000263900">
    <property type="component" value="Chromosome"/>
</dbReference>
<gene>
    <name evidence="2" type="ORF">D3H65_24135</name>
</gene>
<name>A0A3B7MYU1_9BACT</name>